<dbReference type="EMBL" id="DF840927">
    <property type="protein sequence ID" value="GAT45197.1"/>
    <property type="molecule type" value="Genomic_DNA"/>
</dbReference>
<name>A0ABQ0L216_MYCCL</name>
<protein>
    <submittedName>
        <fullName evidence="2">Uncharacterized protein</fullName>
    </submittedName>
</protein>
<feature type="region of interest" description="Disordered" evidence="1">
    <location>
        <begin position="210"/>
        <end position="236"/>
    </location>
</feature>
<keyword evidence="3" id="KW-1185">Reference proteome</keyword>
<evidence type="ECO:0000313" key="2">
    <source>
        <dbReference type="EMBL" id="GAT45197.1"/>
    </source>
</evidence>
<reference evidence="2" key="1">
    <citation type="submission" date="2014-09" db="EMBL/GenBank/DDBJ databases">
        <title>Genome sequence of the luminous mushroom Mycena chlorophos for searching fungal bioluminescence genes.</title>
        <authorList>
            <person name="Tanaka Y."/>
            <person name="Kasuga D."/>
            <person name="Oba Y."/>
            <person name="Hase S."/>
            <person name="Sato K."/>
            <person name="Oba Y."/>
            <person name="Sakakibara Y."/>
        </authorList>
    </citation>
    <scope>NUCLEOTIDE SEQUENCE</scope>
</reference>
<feature type="non-terminal residue" evidence="2">
    <location>
        <position position="236"/>
    </location>
</feature>
<dbReference type="Proteomes" id="UP000815677">
    <property type="component" value="Unassembled WGS sequence"/>
</dbReference>
<evidence type="ECO:0000256" key="1">
    <source>
        <dbReference type="SAM" id="MobiDB-lite"/>
    </source>
</evidence>
<gene>
    <name evidence="2" type="ORF">MCHLO_02787</name>
</gene>
<proteinExistence type="predicted"/>
<accession>A0ABQ0L216</accession>
<organism evidence="2 3">
    <name type="scientific">Mycena chlorophos</name>
    <name type="common">Agaric fungus</name>
    <name type="synonym">Agaricus chlorophos</name>
    <dbReference type="NCBI Taxonomy" id="658473"/>
    <lineage>
        <taxon>Eukaryota</taxon>
        <taxon>Fungi</taxon>
        <taxon>Dikarya</taxon>
        <taxon>Basidiomycota</taxon>
        <taxon>Agaricomycotina</taxon>
        <taxon>Agaricomycetes</taxon>
        <taxon>Agaricomycetidae</taxon>
        <taxon>Agaricales</taxon>
        <taxon>Marasmiineae</taxon>
        <taxon>Mycenaceae</taxon>
        <taxon>Mycena</taxon>
    </lineage>
</organism>
<feature type="region of interest" description="Disordered" evidence="1">
    <location>
        <begin position="102"/>
        <end position="122"/>
    </location>
</feature>
<sequence>MLAAPIATRQASCRCCRRDIAPPPPDRYPADRSGCSPFSTPSKLRPTTLLDPFLCHLVDQCPRRADNLWREDWIDEALIENERSQCSTRKAKTELMILHAPQPTARTDPSSTGPGTERNPGLDTARRAALAAFLNTTAQLDDDTVQSCLQYCAPMFSGRNVGTSVVELDVSSVSRRSAFLDTVSRSRPPSPADRCPQAFLLSKRRKSAVASCQTRGRTREWAGERGNGRENAGAVP</sequence>
<evidence type="ECO:0000313" key="3">
    <source>
        <dbReference type="Proteomes" id="UP000815677"/>
    </source>
</evidence>
<feature type="compositionally biased region" description="Polar residues" evidence="1">
    <location>
        <begin position="104"/>
        <end position="114"/>
    </location>
</feature>
<feature type="compositionally biased region" description="Basic and acidic residues" evidence="1">
    <location>
        <begin position="217"/>
        <end position="228"/>
    </location>
</feature>